<evidence type="ECO:0000313" key="3">
    <source>
        <dbReference type="Proteomes" id="UP000584642"/>
    </source>
</evidence>
<feature type="region of interest" description="Disordered" evidence="1">
    <location>
        <begin position="1"/>
        <end position="28"/>
    </location>
</feature>
<evidence type="ECO:0000256" key="1">
    <source>
        <dbReference type="SAM" id="MobiDB-lite"/>
    </source>
</evidence>
<dbReference type="Proteomes" id="UP000584642">
    <property type="component" value="Unassembled WGS sequence"/>
</dbReference>
<dbReference type="RefSeq" id="WP_180286950.1">
    <property type="nucleotide sequence ID" value="NZ_JABFDB010000064.1"/>
</dbReference>
<accession>A0ABX2TN52</accession>
<organism evidence="2 3">
    <name type="scientific">Azospirillum oleiclasticum</name>
    <dbReference type="NCBI Taxonomy" id="2735135"/>
    <lineage>
        <taxon>Bacteria</taxon>
        <taxon>Pseudomonadati</taxon>
        <taxon>Pseudomonadota</taxon>
        <taxon>Alphaproteobacteria</taxon>
        <taxon>Rhodospirillales</taxon>
        <taxon>Azospirillaceae</taxon>
        <taxon>Azospirillum</taxon>
    </lineage>
</organism>
<protein>
    <recommendedName>
        <fullName evidence="4">Helix-turn-helix domain-containing protein</fullName>
    </recommendedName>
</protein>
<comment type="caution">
    <text evidence="2">The sequence shown here is derived from an EMBL/GenBank/DDBJ whole genome shotgun (WGS) entry which is preliminary data.</text>
</comment>
<keyword evidence="3" id="KW-1185">Reference proteome</keyword>
<evidence type="ECO:0000313" key="2">
    <source>
        <dbReference type="EMBL" id="NYZ25178.1"/>
    </source>
</evidence>
<feature type="compositionally biased region" description="Basic and acidic residues" evidence="1">
    <location>
        <begin position="16"/>
        <end position="28"/>
    </location>
</feature>
<proteinExistence type="predicted"/>
<gene>
    <name evidence="2" type="ORF">HND93_36235</name>
</gene>
<sequence>MFNLAFARMPPPHAPRRTDHHESPGTEWIDDHPALLQALRDAHARGWSPHALARWLARDLRGSRLPRATTEDVARWLGVELTVIDRTTPPPGTGQGS</sequence>
<evidence type="ECO:0008006" key="4">
    <source>
        <dbReference type="Google" id="ProtNLM"/>
    </source>
</evidence>
<reference evidence="2 3" key="1">
    <citation type="submission" date="2020-05" db="EMBL/GenBank/DDBJ databases">
        <title>Azospirillum oleiclasticum sp. nov, a nitrogen-fixing and heavy crude oil-emulsifying bacterium isolated from the crude oil of Yumen Oilfield.</title>
        <authorList>
            <person name="Wu D."/>
            <person name="Cai M."/>
            <person name="Zhang X."/>
        </authorList>
    </citation>
    <scope>NUCLEOTIDE SEQUENCE [LARGE SCALE GENOMIC DNA]</scope>
    <source>
        <strain evidence="2 3">ROY-1-1-2</strain>
    </source>
</reference>
<dbReference type="EMBL" id="JABFDB010000064">
    <property type="protein sequence ID" value="NYZ25178.1"/>
    <property type="molecule type" value="Genomic_DNA"/>
</dbReference>
<name>A0ABX2TN52_9PROT</name>